<dbReference type="PANTHER" id="PTHR21666">
    <property type="entry name" value="PEPTIDASE-RELATED"/>
    <property type="match status" value="1"/>
</dbReference>
<sequence length="666" mass="75567">MRKAFRRLSSGFFLLSALFVIPLQLPLQAQELRFPDFIDSTAVFMWPTNASDYFSATFAETRSAHFHAAADIGTWGREGFEVYATRDALLYRVGISPHGYGNVIYLQHDDGSFSVYAHLQDFEPGIRELVDSYRFQTYRHSFDKIVADYGIRFSQGDLIGISGSTGIGPPHLHFELRSPWNDAFNPKLVGIDIADSVPPTFSGLAVLPKSADALVNGGKTLRTLTPARRGGTFDFGRVTAEGTIGLAVNASDRSDNGRNVYAVYELQMRVNGTLFFHSRVDSFPMAEGRQMLIDRVYPLLLQRRGGFQRLHILPGNTLPFYDRSLGDGLLRLEPGLHNVEIVALDYSGNRSVATLTIHVPQSPRFEAPEQLLSLKASPLPVPEPFVNGASRFEPHRAFEWNSSWIRPRRNPATTFGIQEEGSFHAMRRTYTDVMPNQAAKLHGESVRIHTGPHSFRLHQIRRDTRTTLRFPAYRMVLHFPPGAAFDTTYVHATRFTENGREYIRISPDEVPMRRPFQAMITLPDSLRGNTQYGLYFVDERRNREVVVSGTRIEGNTMVASLNGFGRYVIRPDTTAPSVTRPRIWQRRSDRRWFVSVRAVDLDSGLNFNEVYFTVNGVRGIAEYDPFSHTLRYHHPEFTPKRGINTIFLRVPDHAGNITEQHFEINR</sequence>
<dbReference type="InterPro" id="IPR050570">
    <property type="entry name" value="Cell_wall_metabolism_enzyme"/>
</dbReference>
<proteinExistence type="predicted"/>
<dbReference type="Gene3D" id="2.70.70.10">
    <property type="entry name" value="Glucose Permease (Domain IIA)"/>
    <property type="match status" value="1"/>
</dbReference>
<dbReference type="OrthoDB" id="9810477at2"/>
<dbReference type="SUPFAM" id="SSF51261">
    <property type="entry name" value="Duplicated hybrid motif"/>
    <property type="match status" value="1"/>
</dbReference>
<dbReference type="KEGG" id="cprv:CYPRO_0888"/>
<accession>A0A345UI63</accession>
<dbReference type="EMBL" id="CP027806">
    <property type="protein sequence ID" value="AXJ00165.1"/>
    <property type="molecule type" value="Genomic_DNA"/>
</dbReference>
<dbReference type="InterPro" id="IPR011055">
    <property type="entry name" value="Dup_hybrid_motif"/>
</dbReference>
<organism evidence="1 2">
    <name type="scientific">Cyclonatronum proteinivorum</name>
    <dbReference type="NCBI Taxonomy" id="1457365"/>
    <lineage>
        <taxon>Bacteria</taxon>
        <taxon>Pseudomonadati</taxon>
        <taxon>Balneolota</taxon>
        <taxon>Balneolia</taxon>
        <taxon>Balneolales</taxon>
        <taxon>Cyclonatronaceae</taxon>
        <taxon>Cyclonatronum</taxon>
    </lineage>
</organism>
<gene>
    <name evidence="1" type="ORF">CYPRO_0888</name>
</gene>
<evidence type="ECO:0000313" key="2">
    <source>
        <dbReference type="Proteomes" id="UP000254808"/>
    </source>
</evidence>
<dbReference type="AlphaFoldDB" id="A0A345UI63"/>
<reference evidence="1 2" key="1">
    <citation type="submission" date="2018-03" db="EMBL/GenBank/DDBJ databases">
        <title>Phenotypic and genomic properties of Cyclonatronum proteinivorum gen. nov., sp. nov., a haloalkaliphilic bacteroidete from soda lakes possessing Na+-translocating rhodopsin.</title>
        <authorList>
            <person name="Toshchakov S.V."/>
            <person name="Korzhenkov A."/>
            <person name="Samarov N.I."/>
            <person name="Kublanov I.V."/>
            <person name="Muntyan M.S."/>
            <person name="Sorokin D.Y."/>
        </authorList>
    </citation>
    <scope>NUCLEOTIDE SEQUENCE [LARGE SCALE GENOMIC DNA]</scope>
    <source>
        <strain evidence="1 2">Omega</strain>
    </source>
</reference>
<dbReference type="Proteomes" id="UP000254808">
    <property type="component" value="Chromosome"/>
</dbReference>
<dbReference type="RefSeq" id="WP_114983460.1">
    <property type="nucleotide sequence ID" value="NZ_CP027806.1"/>
</dbReference>
<dbReference type="PANTHER" id="PTHR21666:SF270">
    <property type="entry name" value="MUREIN HYDROLASE ACTIVATOR ENVC"/>
    <property type="match status" value="1"/>
</dbReference>
<name>A0A345UI63_9BACT</name>
<evidence type="ECO:0000313" key="1">
    <source>
        <dbReference type="EMBL" id="AXJ00165.1"/>
    </source>
</evidence>
<protein>
    <submittedName>
        <fullName evidence="1">Peptidase family M23</fullName>
    </submittedName>
</protein>
<dbReference type="GO" id="GO:0004222">
    <property type="term" value="F:metalloendopeptidase activity"/>
    <property type="evidence" value="ECO:0007669"/>
    <property type="project" value="TreeGrafter"/>
</dbReference>
<keyword evidence="2" id="KW-1185">Reference proteome</keyword>
<dbReference type="CDD" id="cd12797">
    <property type="entry name" value="M23_peptidase"/>
    <property type="match status" value="1"/>
</dbReference>